<feature type="compositionally biased region" description="Acidic residues" evidence="1">
    <location>
        <begin position="168"/>
        <end position="179"/>
    </location>
</feature>
<reference evidence="3" key="1">
    <citation type="submission" date="2020-02" db="EMBL/GenBank/DDBJ databases">
        <authorList>
            <person name="Meier V. D."/>
        </authorList>
    </citation>
    <scope>NUCLEOTIDE SEQUENCE</scope>
    <source>
        <strain evidence="3">AVDCRST_MAG77</strain>
    </source>
</reference>
<dbReference type="EMBL" id="CADCTC010000096">
    <property type="protein sequence ID" value="CAA9241063.1"/>
    <property type="molecule type" value="Genomic_DNA"/>
</dbReference>
<feature type="transmembrane region" description="Helical" evidence="2">
    <location>
        <begin position="42"/>
        <end position="64"/>
    </location>
</feature>
<dbReference type="InterPro" id="IPR036388">
    <property type="entry name" value="WH-like_DNA-bd_sf"/>
</dbReference>
<feature type="region of interest" description="Disordered" evidence="1">
    <location>
        <begin position="1"/>
        <end position="33"/>
    </location>
</feature>
<feature type="region of interest" description="Disordered" evidence="1">
    <location>
        <begin position="160"/>
        <end position="241"/>
    </location>
</feature>
<dbReference type="Gene3D" id="3.30.300.180">
    <property type="match status" value="1"/>
</dbReference>
<keyword evidence="2" id="KW-0812">Transmembrane</keyword>
<evidence type="ECO:0000256" key="1">
    <source>
        <dbReference type="SAM" id="MobiDB-lite"/>
    </source>
</evidence>
<organism evidence="3">
    <name type="scientific">uncultured Chloroflexota bacterium</name>
    <dbReference type="NCBI Taxonomy" id="166587"/>
    <lineage>
        <taxon>Bacteria</taxon>
        <taxon>Bacillati</taxon>
        <taxon>Chloroflexota</taxon>
        <taxon>environmental samples</taxon>
    </lineage>
</organism>
<keyword evidence="2" id="KW-0472">Membrane</keyword>
<dbReference type="Gene3D" id="1.10.10.10">
    <property type="entry name" value="Winged helix-like DNA-binding domain superfamily/Winged helix DNA-binding domain"/>
    <property type="match status" value="1"/>
</dbReference>
<name>A0A6J4I348_9CHLR</name>
<evidence type="ECO:0008006" key="4">
    <source>
        <dbReference type="Google" id="ProtNLM"/>
    </source>
</evidence>
<evidence type="ECO:0000313" key="3">
    <source>
        <dbReference type="EMBL" id="CAA9241063.1"/>
    </source>
</evidence>
<dbReference type="AlphaFoldDB" id="A0A6J4I348"/>
<dbReference type="InterPro" id="IPR038454">
    <property type="entry name" value="DnaA_N_sf"/>
</dbReference>
<feature type="region of interest" description="Disordered" evidence="1">
    <location>
        <begin position="255"/>
        <end position="315"/>
    </location>
</feature>
<sequence length="425" mass="46564">MPDRQTLPQRPQRQERQQQPRTGTGLPLPEIGATDNDPRYRFLARFGATILSGGIAAIPMALYHYQADLVLVPQEVWFVGYILAHRWTADLPYPSLRRMSRRTGVSTQMLHRYKQSLIEKGYLATIARHRPSGGRTSNYYDFTNLFHALEQLLTRDRRGAAWQPSADESLDGDDGDDGISEGRHPEESGHRPGEVFGVERSSRPTRAVPQSHRPVGSLGIPSHAPPDQSQLSGGWQGEGPGALSLALIAPEQGPVTGAARHKHPRNQSPLVQSVVTEPLDSGRSAARAEAPAPTQPIAIERSLQDDETPRTPRTDEQWELAKRTIASQLSPAAFSAWIAPLRPEAVPAPTGSTSDQPHDGPTPAMRLRCDTPFQRQQVERRYLELIETALGCVTELVVAEATTATLAVSGRTLPMGGTFTHDNAN</sequence>
<gene>
    <name evidence="3" type="ORF">AVDCRST_MAG77-1541</name>
</gene>
<keyword evidence="2" id="KW-1133">Transmembrane helix</keyword>
<feature type="compositionally biased region" description="Low complexity" evidence="1">
    <location>
        <begin position="1"/>
        <end position="11"/>
    </location>
</feature>
<protein>
    <recommendedName>
        <fullName evidence="4">Helix-turn-helix domain-containing protein</fullName>
    </recommendedName>
</protein>
<feature type="compositionally biased region" description="Polar residues" evidence="1">
    <location>
        <begin position="266"/>
        <end position="275"/>
    </location>
</feature>
<feature type="compositionally biased region" description="Basic and acidic residues" evidence="1">
    <location>
        <begin position="302"/>
        <end position="315"/>
    </location>
</feature>
<proteinExistence type="predicted"/>
<feature type="compositionally biased region" description="Basic and acidic residues" evidence="1">
    <location>
        <begin position="180"/>
        <end position="193"/>
    </location>
</feature>
<evidence type="ECO:0000256" key="2">
    <source>
        <dbReference type="SAM" id="Phobius"/>
    </source>
</evidence>
<accession>A0A6J4I348</accession>